<evidence type="ECO:0000256" key="1">
    <source>
        <dbReference type="SAM" id="Phobius"/>
    </source>
</evidence>
<dbReference type="AlphaFoldDB" id="A0A919T195"/>
<feature type="transmembrane region" description="Helical" evidence="1">
    <location>
        <begin position="83"/>
        <end position="107"/>
    </location>
</feature>
<feature type="transmembrane region" description="Helical" evidence="1">
    <location>
        <begin position="50"/>
        <end position="71"/>
    </location>
</feature>
<gene>
    <name evidence="2" type="ORF">Aco04nite_75430</name>
</gene>
<comment type="caution">
    <text evidence="2">The sequence shown here is derived from an EMBL/GenBank/DDBJ whole genome shotgun (WGS) entry which is preliminary data.</text>
</comment>
<dbReference type="EMBL" id="BOQP01000046">
    <property type="protein sequence ID" value="GIM81212.1"/>
    <property type="molecule type" value="Genomic_DNA"/>
</dbReference>
<proteinExistence type="predicted"/>
<dbReference type="Proteomes" id="UP000680865">
    <property type="component" value="Unassembled WGS sequence"/>
</dbReference>
<name>A0A919T195_9ACTN</name>
<sequence>MGCPTTIRPASALPSDDATYMEKSCPCKDCDLKIKAPETAIAQWILHQRIWAVGAAIAALVAGWLGGRLMASADNNTDGQFSFAVALLGFGLTALWTASAMTIGASVRLETHVREIHKSAEKAVGTSTAASPTVTPCSCGSQAATAVSGSISLPIPPVAAVVRLHVEPTGPPTQQ</sequence>
<keyword evidence="1" id="KW-1133">Transmembrane helix</keyword>
<keyword evidence="3" id="KW-1185">Reference proteome</keyword>
<keyword evidence="1" id="KW-0472">Membrane</keyword>
<reference evidence="2" key="1">
    <citation type="submission" date="2021-03" db="EMBL/GenBank/DDBJ databases">
        <title>Whole genome shotgun sequence of Actinoplanes consettensis NBRC 14913.</title>
        <authorList>
            <person name="Komaki H."/>
            <person name="Tamura T."/>
        </authorList>
    </citation>
    <scope>NUCLEOTIDE SEQUENCE</scope>
    <source>
        <strain evidence="2">NBRC 14913</strain>
    </source>
</reference>
<protein>
    <submittedName>
        <fullName evidence="2">Uncharacterized protein</fullName>
    </submittedName>
</protein>
<keyword evidence="1" id="KW-0812">Transmembrane</keyword>
<accession>A0A919T195</accession>
<evidence type="ECO:0000313" key="3">
    <source>
        <dbReference type="Proteomes" id="UP000680865"/>
    </source>
</evidence>
<organism evidence="2 3">
    <name type="scientific">Winogradskya consettensis</name>
    <dbReference type="NCBI Taxonomy" id="113560"/>
    <lineage>
        <taxon>Bacteria</taxon>
        <taxon>Bacillati</taxon>
        <taxon>Actinomycetota</taxon>
        <taxon>Actinomycetes</taxon>
        <taxon>Micromonosporales</taxon>
        <taxon>Micromonosporaceae</taxon>
        <taxon>Winogradskya</taxon>
    </lineage>
</organism>
<evidence type="ECO:0000313" key="2">
    <source>
        <dbReference type="EMBL" id="GIM81212.1"/>
    </source>
</evidence>